<evidence type="ECO:0000313" key="5">
    <source>
        <dbReference type="Proteomes" id="UP000693738"/>
    </source>
</evidence>
<dbReference type="AlphaFoldDB" id="A0A8J2JCV0"/>
<evidence type="ECO:0000256" key="2">
    <source>
        <dbReference type="SAM" id="MobiDB-lite"/>
    </source>
</evidence>
<dbReference type="PANTHER" id="PTHR10039">
    <property type="entry name" value="AMELOGENIN"/>
    <property type="match status" value="1"/>
</dbReference>
<comment type="caution">
    <text evidence="4">The sequence shown here is derived from an EMBL/GenBank/DDBJ whole genome shotgun (WGS) entry which is preliminary data.</text>
</comment>
<evidence type="ECO:0000313" key="4">
    <source>
        <dbReference type="EMBL" id="CAG7565393.1"/>
    </source>
</evidence>
<dbReference type="PANTHER" id="PTHR10039:SF17">
    <property type="entry name" value="FUNGAL STAND N-TERMINAL GOODBYE DOMAIN-CONTAINING PROTEIN-RELATED"/>
    <property type="match status" value="1"/>
</dbReference>
<reference evidence="4" key="1">
    <citation type="submission" date="2021-05" db="EMBL/GenBank/DDBJ databases">
        <authorList>
            <person name="Khan N."/>
        </authorList>
    </citation>
    <scope>NUCLEOTIDE SEQUENCE</scope>
</reference>
<feature type="domain" description="Nephrocystin 3-like N-terminal" evidence="3">
    <location>
        <begin position="64"/>
        <end position="154"/>
    </location>
</feature>
<feature type="region of interest" description="Disordered" evidence="2">
    <location>
        <begin position="16"/>
        <end position="38"/>
    </location>
</feature>
<dbReference type="Pfam" id="PF24883">
    <property type="entry name" value="NPHP3_N"/>
    <property type="match status" value="1"/>
</dbReference>
<sequence length="159" mass="18003">MENIKGDIAKLLKLFGGQKQQEKAQEKDQAKKPPSGNKVLNFMPVAYNDDQEYKSLEETILTDSCGWIFAELEWEEWLKLPEAKRPILALTSGPGTGKSHMAAAVHDKLAQRAKEDDIGHTCVGHFYFHEQEDSYNYFLYGVITIIIQIAETNNIACKK</sequence>
<evidence type="ECO:0000256" key="1">
    <source>
        <dbReference type="ARBA" id="ARBA00022737"/>
    </source>
</evidence>
<protein>
    <recommendedName>
        <fullName evidence="3">Nephrocystin 3-like N-terminal domain-containing protein</fullName>
    </recommendedName>
</protein>
<proteinExistence type="predicted"/>
<dbReference type="InterPro" id="IPR056884">
    <property type="entry name" value="NPHP3-like_N"/>
</dbReference>
<dbReference type="Proteomes" id="UP000693738">
    <property type="component" value="Unassembled WGS sequence"/>
</dbReference>
<organism evidence="4 5">
    <name type="scientific">Fusarium equiseti</name>
    <name type="common">Fusarium scirpi</name>
    <dbReference type="NCBI Taxonomy" id="61235"/>
    <lineage>
        <taxon>Eukaryota</taxon>
        <taxon>Fungi</taxon>
        <taxon>Dikarya</taxon>
        <taxon>Ascomycota</taxon>
        <taxon>Pezizomycotina</taxon>
        <taxon>Sordariomycetes</taxon>
        <taxon>Hypocreomycetidae</taxon>
        <taxon>Hypocreales</taxon>
        <taxon>Nectriaceae</taxon>
        <taxon>Fusarium</taxon>
        <taxon>Fusarium incarnatum-equiseti species complex</taxon>
    </lineage>
</organism>
<dbReference type="EMBL" id="CAJSTJ010000183">
    <property type="protein sequence ID" value="CAG7565393.1"/>
    <property type="molecule type" value="Genomic_DNA"/>
</dbReference>
<evidence type="ECO:0000259" key="3">
    <source>
        <dbReference type="Pfam" id="PF24883"/>
    </source>
</evidence>
<feature type="compositionally biased region" description="Basic and acidic residues" evidence="2">
    <location>
        <begin position="20"/>
        <end position="31"/>
    </location>
</feature>
<accession>A0A8J2JCV0</accession>
<name>A0A8J2JCV0_FUSEQ</name>
<keyword evidence="1" id="KW-0677">Repeat</keyword>
<gene>
    <name evidence="4" type="ORF">FEQUK3_LOCUS11109</name>
</gene>